<dbReference type="GO" id="GO:0016301">
    <property type="term" value="F:kinase activity"/>
    <property type="evidence" value="ECO:0007669"/>
    <property type="project" value="UniProtKB-KW"/>
</dbReference>
<sequence>MILGCIADDFTGATDLASNLVLAGMRVVQTIGIPAKAVPDADAVVIALKSRTAPVGEAVEASLQAARWLKEHGAQRIYFKVCSTFDSTPQGNIGPVAEALADFLEAPFVPVTPAFPANGRTVFQGHLFVGQQLLSDSSMRHHPLTPMTESNLVTVLQDQLQNRQAGLIAHHDVSRGPAALQQRAAHLVTQGQTMGIVDTVDQASLAVLASTIAAQNWPLMVAGSGLALSLPAALGCEVHAHAQSLPEVHGAAAIVSGSCSAMTNAQVAAFIAAGGEAFPIDALRLGDGHSLVEEALTWAAPRLGHQPVLVYATASPETVRTVQQAMGEMAAGERVEQALSQIAVGLVGLGVRRLVVAGGETSGACVKALGTETLRIGPQIDPGVPWCHAEPAGLKIALKSGNFGSTDFFHKAFDIP</sequence>
<dbReference type="InterPro" id="IPR037051">
    <property type="entry name" value="4-carb_acid_sugar_kinase_N_sf"/>
</dbReference>
<dbReference type="InterPro" id="IPR031475">
    <property type="entry name" value="NBD_C"/>
</dbReference>
<gene>
    <name evidence="15" type="ORF">LPB072_16440</name>
    <name evidence="16" type="ORF">LPB72_06275</name>
</gene>
<dbReference type="Proteomes" id="UP000185680">
    <property type="component" value="Chromosome"/>
</dbReference>
<evidence type="ECO:0000313" key="18">
    <source>
        <dbReference type="Proteomes" id="UP000185680"/>
    </source>
</evidence>
<dbReference type="NCBIfam" id="NF043035">
    <property type="entry name" value="OxoTetrKin"/>
    <property type="match status" value="1"/>
</dbReference>
<dbReference type="InterPro" id="IPR050007">
    <property type="entry name" value="OtnK"/>
</dbReference>
<evidence type="ECO:0000256" key="12">
    <source>
        <dbReference type="ARBA" id="ARBA00041377"/>
    </source>
</evidence>
<dbReference type="KEGG" id="hyl:LPB072_16440"/>
<feature type="domain" description="Four-carbon acid sugar kinase N-terminal" evidence="13">
    <location>
        <begin position="3"/>
        <end position="229"/>
    </location>
</feature>
<evidence type="ECO:0000313" key="17">
    <source>
        <dbReference type="Proteomes" id="UP000185657"/>
    </source>
</evidence>
<comment type="catalytic activity">
    <reaction evidence="7">
        <text>3-dehydro-L-erythronate + ATP = 3-dehydro-4-O-phospho-L-erythronate + ADP + H(+)</text>
        <dbReference type="Rhea" id="RHEA:52552"/>
        <dbReference type="ChEBI" id="CHEBI:15378"/>
        <dbReference type="ChEBI" id="CHEBI:30616"/>
        <dbReference type="ChEBI" id="CHEBI:136592"/>
        <dbReference type="ChEBI" id="CHEBI:136670"/>
        <dbReference type="ChEBI" id="CHEBI:456216"/>
        <dbReference type="EC" id="2.7.1.217"/>
    </reaction>
</comment>
<keyword evidence="5" id="KW-0067">ATP-binding</keyword>
<proteinExistence type="inferred from homology"/>
<dbReference type="GO" id="GO:0005524">
    <property type="term" value="F:ATP binding"/>
    <property type="evidence" value="ECO:0007669"/>
    <property type="project" value="UniProtKB-KW"/>
</dbReference>
<evidence type="ECO:0000256" key="6">
    <source>
        <dbReference type="ARBA" id="ARBA00023277"/>
    </source>
</evidence>
<organism evidence="15 18">
    <name type="scientific">Hydrogenophaga crassostreae</name>
    <dbReference type="NCBI Taxonomy" id="1763535"/>
    <lineage>
        <taxon>Bacteria</taxon>
        <taxon>Pseudomonadati</taxon>
        <taxon>Pseudomonadota</taxon>
        <taxon>Betaproteobacteria</taxon>
        <taxon>Burkholderiales</taxon>
        <taxon>Comamonadaceae</taxon>
        <taxon>Hydrogenophaga</taxon>
    </lineage>
</organism>
<name>A0A167IJ62_9BURK</name>
<evidence type="ECO:0000256" key="10">
    <source>
        <dbReference type="ARBA" id="ARBA00039095"/>
    </source>
</evidence>
<dbReference type="Pfam" id="PF17042">
    <property type="entry name" value="NBD_C"/>
    <property type="match status" value="1"/>
</dbReference>
<feature type="domain" description="Four-carbon acid sugar kinase nucleotide binding" evidence="14">
    <location>
        <begin position="253"/>
        <end position="409"/>
    </location>
</feature>
<evidence type="ECO:0000256" key="5">
    <source>
        <dbReference type="ARBA" id="ARBA00022840"/>
    </source>
</evidence>
<evidence type="ECO:0000256" key="7">
    <source>
        <dbReference type="ARBA" id="ARBA00035898"/>
    </source>
</evidence>
<evidence type="ECO:0000313" key="15">
    <source>
        <dbReference type="EMBL" id="AOW15729.1"/>
    </source>
</evidence>
<dbReference type="Proteomes" id="UP000185657">
    <property type="component" value="Unassembled WGS sequence"/>
</dbReference>
<reference evidence="15 18" key="2">
    <citation type="submission" date="2016-10" db="EMBL/GenBank/DDBJ databases">
        <title>Hydorgenophaga sp. LPB0072 isolated from gastropod.</title>
        <authorList>
            <person name="Kim E."/>
            <person name="Yi H."/>
        </authorList>
    </citation>
    <scope>NUCLEOTIDE SEQUENCE [LARGE SCALE GENOMIC DNA]</scope>
    <source>
        <strain evidence="15 18">LPB0072</strain>
    </source>
</reference>
<dbReference type="EMBL" id="LVWD01000006">
    <property type="protein sequence ID" value="OAD42921.1"/>
    <property type="molecule type" value="Genomic_DNA"/>
</dbReference>
<evidence type="ECO:0000313" key="16">
    <source>
        <dbReference type="EMBL" id="OAD42921.1"/>
    </source>
</evidence>
<evidence type="ECO:0000256" key="11">
    <source>
        <dbReference type="ARBA" id="ARBA00039461"/>
    </source>
</evidence>
<keyword evidence="6" id="KW-0119">Carbohydrate metabolism</keyword>
<keyword evidence="17" id="KW-1185">Reference proteome</keyword>
<comment type="catalytic activity">
    <reaction evidence="8">
        <text>3-dehydro-D-erythronate + ATP = 3-dehydro-4-O-phospho-D-erythronate + ADP + H(+)</text>
        <dbReference type="Rhea" id="RHEA:52556"/>
        <dbReference type="ChEBI" id="CHEBI:15378"/>
        <dbReference type="ChEBI" id="CHEBI:30616"/>
        <dbReference type="ChEBI" id="CHEBI:57958"/>
        <dbReference type="ChEBI" id="CHEBI:136593"/>
        <dbReference type="ChEBI" id="CHEBI:456216"/>
        <dbReference type="EC" id="2.7.1.217"/>
    </reaction>
</comment>
<dbReference type="EMBL" id="CP017476">
    <property type="protein sequence ID" value="AOW15729.1"/>
    <property type="molecule type" value="Genomic_DNA"/>
</dbReference>
<accession>A0A167IJ62</accession>
<dbReference type="OrthoDB" id="191465at2"/>
<dbReference type="Gene3D" id="3.40.50.10840">
    <property type="entry name" value="Putative sugar-binding, N-terminal domain"/>
    <property type="match status" value="1"/>
</dbReference>
<dbReference type="InterPro" id="IPR010737">
    <property type="entry name" value="4-carb_acid_sugar_kinase_N"/>
</dbReference>
<evidence type="ECO:0000256" key="8">
    <source>
        <dbReference type="ARBA" id="ARBA00036346"/>
    </source>
</evidence>
<keyword evidence="2" id="KW-0808">Transferase</keyword>
<dbReference type="Pfam" id="PF07005">
    <property type="entry name" value="SBD_N"/>
    <property type="match status" value="1"/>
</dbReference>
<dbReference type="STRING" id="1763535.LPB072_16440"/>
<keyword evidence="4" id="KW-0418">Kinase</keyword>
<evidence type="ECO:0000259" key="13">
    <source>
        <dbReference type="Pfam" id="PF07005"/>
    </source>
</evidence>
<dbReference type="InterPro" id="IPR042213">
    <property type="entry name" value="NBD_C_sf"/>
</dbReference>
<dbReference type="AlphaFoldDB" id="A0A167IJ62"/>
<dbReference type="Gene3D" id="3.40.980.20">
    <property type="entry name" value="Four-carbon acid sugar kinase, nucleotide binding domain"/>
    <property type="match status" value="1"/>
</dbReference>
<evidence type="ECO:0000259" key="14">
    <source>
        <dbReference type="Pfam" id="PF17042"/>
    </source>
</evidence>
<evidence type="ECO:0000256" key="4">
    <source>
        <dbReference type="ARBA" id="ARBA00022777"/>
    </source>
</evidence>
<reference evidence="16 17" key="1">
    <citation type="submission" date="2016-02" db="EMBL/GenBank/DDBJ databases">
        <title>Draft genome sequence of Hydrogenophaga sp. LPB0072.</title>
        <authorList>
            <person name="Shin S.-K."/>
            <person name="Yi H."/>
        </authorList>
    </citation>
    <scope>NUCLEOTIDE SEQUENCE [LARGE SCALE GENOMIC DNA]</scope>
    <source>
        <strain evidence="16 17">LPB0072</strain>
    </source>
</reference>
<keyword evidence="3" id="KW-0547">Nucleotide-binding</keyword>
<dbReference type="RefSeq" id="WP_066087620.1">
    <property type="nucleotide sequence ID" value="NZ_CP017476.1"/>
</dbReference>
<evidence type="ECO:0000256" key="1">
    <source>
        <dbReference type="ARBA" id="ARBA00005715"/>
    </source>
</evidence>
<dbReference type="SUPFAM" id="SSF142764">
    <property type="entry name" value="YgbK-like"/>
    <property type="match status" value="1"/>
</dbReference>
<evidence type="ECO:0000256" key="2">
    <source>
        <dbReference type="ARBA" id="ARBA00022679"/>
    </source>
</evidence>
<dbReference type="EC" id="2.7.1.217" evidence="10"/>
<protein>
    <recommendedName>
        <fullName evidence="11">3-oxo-tetronate kinase</fullName>
        <ecNumber evidence="10">2.7.1.217</ecNumber>
    </recommendedName>
    <alternativeName>
        <fullName evidence="12">3-dehydrotetronate 4-kinase</fullName>
    </alternativeName>
</protein>
<comment type="similarity">
    <text evidence="1">Belongs to the four-carbon acid sugar kinase family.</text>
</comment>
<comment type="function">
    <text evidence="9">Catalyzes the ATP-dependent phosphorylation of 3-oxo-tetronate to 3-oxo-tetronate 4-phosphate.</text>
</comment>
<evidence type="ECO:0000256" key="3">
    <source>
        <dbReference type="ARBA" id="ARBA00022741"/>
    </source>
</evidence>
<evidence type="ECO:0000256" key="9">
    <source>
        <dbReference type="ARBA" id="ARBA00037335"/>
    </source>
</evidence>